<dbReference type="PROSITE" id="PS51186">
    <property type="entry name" value="GNAT"/>
    <property type="match status" value="1"/>
</dbReference>
<evidence type="ECO:0000256" key="1">
    <source>
        <dbReference type="ARBA" id="ARBA00022679"/>
    </source>
</evidence>
<dbReference type="PANTHER" id="PTHR43792:SF8">
    <property type="entry name" value="[RIBOSOMAL PROTEIN US5]-ALANINE N-ACETYLTRANSFERASE"/>
    <property type="match status" value="1"/>
</dbReference>
<dbReference type="InterPro" id="IPR000182">
    <property type="entry name" value="GNAT_dom"/>
</dbReference>
<keyword evidence="1" id="KW-0808">Transferase</keyword>
<dbReference type="Gene3D" id="3.40.630.30">
    <property type="match status" value="1"/>
</dbReference>
<feature type="domain" description="N-acetyltransferase" evidence="4">
    <location>
        <begin position="26"/>
        <end position="168"/>
    </location>
</feature>
<dbReference type="EMBL" id="UINC01001458">
    <property type="protein sequence ID" value="SUZ81175.1"/>
    <property type="molecule type" value="Genomic_DNA"/>
</dbReference>
<proteinExistence type="inferred from homology"/>
<dbReference type="GO" id="GO:0005737">
    <property type="term" value="C:cytoplasm"/>
    <property type="evidence" value="ECO:0007669"/>
    <property type="project" value="TreeGrafter"/>
</dbReference>
<dbReference type="PANTHER" id="PTHR43792">
    <property type="entry name" value="GNAT FAMILY, PUTATIVE (AFU_ORTHOLOGUE AFUA_3G00765)-RELATED-RELATED"/>
    <property type="match status" value="1"/>
</dbReference>
<organism evidence="5">
    <name type="scientific">marine metagenome</name>
    <dbReference type="NCBI Taxonomy" id="408172"/>
    <lineage>
        <taxon>unclassified sequences</taxon>
        <taxon>metagenomes</taxon>
        <taxon>ecological metagenomes</taxon>
    </lineage>
</organism>
<dbReference type="Pfam" id="PF13302">
    <property type="entry name" value="Acetyltransf_3"/>
    <property type="match status" value="1"/>
</dbReference>
<reference evidence="5" key="1">
    <citation type="submission" date="2018-05" db="EMBL/GenBank/DDBJ databases">
        <authorList>
            <person name="Lanie J.A."/>
            <person name="Ng W.-L."/>
            <person name="Kazmierczak K.M."/>
            <person name="Andrzejewski T.M."/>
            <person name="Davidsen T.M."/>
            <person name="Wayne K.J."/>
            <person name="Tettelin H."/>
            <person name="Glass J.I."/>
            <person name="Rusch D."/>
            <person name="Podicherti R."/>
            <person name="Tsui H.-C.T."/>
            <person name="Winkler M.E."/>
        </authorList>
    </citation>
    <scope>NUCLEOTIDE SEQUENCE</scope>
</reference>
<evidence type="ECO:0000256" key="2">
    <source>
        <dbReference type="ARBA" id="ARBA00023315"/>
    </source>
</evidence>
<protein>
    <recommendedName>
        <fullName evidence="4">N-acetyltransferase domain-containing protein</fullName>
    </recommendedName>
</protein>
<gene>
    <name evidence="5" type="ORF">METZ01_LOCUS34029</name>
</gene>
<dbReference type="InterPro" id="IPR016181">
    <property type="entry name" value="Acyl_CoA_acyltransferase"/>
</dbReference>
<dbReference type="GO" id="GO:0008999">
    <property type="term" value="F:protein-N-terminal-alanine acetyltransferase activity"/>
    <property type="evidence" value="ECO:0007669"/>
    <property type="project" value="TreeGrafter"/>
</dbReference>
<dbReference type="SUPFAM" id="SSF55729">
    <property type="entry name" value="Acyl-CoA N-acyltransferases (Nat)"/>
    <property type="match status" value="1"/>
</dbReference>
<dbReference type="InterPro" id="IPR051531">
    <property type="entry name" value="N-acetyltransferase"/>
</dbReference>
<keyword evidence="2" id="KW-0012">Acyltransferase</keyword>
<comment type="similarity">
    <text evidence="3">Belongs to the acetyltransferase family. RimJ subfamily.</text>
</comment>
<name>A0A381QP74_9ZZZZ</name>
<dbReference type="AlphaFoldDB" id="A0A381QP74"/>
<evidence type="ECO:0000256" key="3">
    <source>
        <dbReference type="ARBA" id="ARBA00038502"/>
    </source>
</evidence>
<evidence type="ECO:0000313" key="5">
    <source>
        <dbReference type="EMBL" id="SUZ81175.1"/>
    </source>
</evidence>
<accession>A0A381QP74</accession>
<sequence length="183" mass="21238">MRPDRFEMSTSDKRVYIRGIRSSDRREVIALTNVSAELHQPWISPPLTLQTFKVYLRRCHQDDHEGLVVCLGGSEEIVGVININNIVRGSFLSASLGYYSSVKHQGFGYMTEGLRLAVWFAFEELGLHRIEANIQPNNHASKNLVRRCEFTLEGESKDYLFINGRWRDHERWVRVDTRSSLIR</sequence>
<evidence type="ECO:0000259" key="4">
    <source>
        <dbReference type="PROSITE" id="PS51186"/>
    </source>
</evidence>